<dbReference type="AlphaFoldDB" id="A0A9Q3JAB8"/>
<sequence length="141" mass="16225">MVANVEEGCGRLLQNLCQMSKSKKVNWQKTWKYDQDPRAHRPWEIVHMDWVTGLPPGGDRSYNACLVIAERFSKTPIFLPCHKDDTAKDTALLIWNRVVSWTGIFQTSLVTEIPNSPQHYGQIFTNYLGKNYPLYSLPPTN</sequence>
<reference evidence="1" key="1">
    <citation type="submission" date="2021-03" db="EMBL/GenBank/DDBJ databases">
        <title>Draft genome sequence of rust myrtle Austropuccinia psidii MF-1, a brazilian biotype.</title>
        <authorList>
            <person name="Quecine M.C."/>
            <person name="Pachon D.M.R."/>
            <person name="Bonatelli M.L."/>
            <person name="Correr F.H."/>
            <person name="Franceschini L.M."/>
            <person name="Leite T.F."/>
            <person name="Margarido G.R.A."/>
            <person name="Almeida C.A."/>
            <person name="Ferrarezi J.A."/>
            <person name="Labate C.A."/>
        </authorList>
    </citation>
    <scope>NUCLEOTIDE SEQUENCE</scope>
    <source>
        <strain evidence="1">MF-1</strain>
    </source>
</reference>
<dbReference type="PANTHER" id="PTHR35046">
    <property type="entry name" value="ZINC KNUCKLE (CCHC-TYPE) FAMILY PROTEIN"/>
    <property type="match status" value="1"/>
</dbReference>
<gene>
    <name evidence="1" type="ORF">O181_098402</name>
</gene>
<dbReference type="Proteomes" id="UP000765509">
    <property type="component" value="Unassembled WGS sequence"/>
</dbReference>
<accession>A0A9Q3JAB8</accession>
<keyword evidence="2" id="KW-1185">Reference proteome</keyword>
<dbReference type="InterPro" id="IPR036397">
    <property type="entry name" value="RNaseH_sf"/>
</dbReference>
<name>A0A9Q3JAB8_9BASI</name>
<protein>
    <recommendedName>
        <fullName evidence="3">Integrase catalytic domain-containing protein</fullName>
    </recommendedName>
</protein>
<dbReference type="EMBL" id="AVOT02067020">
    <property type="protein sequence ID" value="MBW0558687.1"/>
    <property type="molecule type" value="Genomic_DNA"/>
</dbReference>
<organism evidence="1 2">
    <name type="scientific">Austropuccinia psidii MF-1</name>
    <dbReference type="NCBI Taxonomy" id="1389203"/>
    <lineage>
        <taxon>Eukaryota</taxon>
        <taxon>Fungi</taxon>
        <taxon>Dikarya</taxon>
        <taxon>Basidiomycota</taxon>
        <taxon>Pucciniomycotina</taxon>
        <taxon>Pucciniomycetes</taxon>
        <taxon>Pucciniales</taxon>
        <taxon>Sphaerophragmiaceae</taxon>
        <taxon>Austropuccinia</taxon>
    </lineage>
</organism>
<evidence type="ECO:0008006" key="3">
    <source>
        <dbReference type="Google" id="ProtNLM"/>
    </source>
</evidence>
<dbReference type="InterPro" id="IPR012337">
    <property type="entry name" value="RNaseH-like_sf"/>
</dbReference>
<dbReference type="GO" id="GO:0003676">
    <property type="term" value="F:nucleic acid binding"/>
    <property type="evidence" value="ECO:0007669"/>
    <property type="project" value="InterPro"/>
</dbReference>
<evidence type="ECO:0000313" key="2">
    <source>
        <dbReference type="Proteomes" id="UP000765509"/>
    </source>
</evidence>
<dbReference type="SUPFAM" id="SSF53098">
    <property type="entry name" value="Ribonuclease H-like"/>
    <property type="match status" value="1"/>
</dbReference>
<comment type="caution">
    <text evidence="1">The sequence shown here is derived from an EMBL/GenBank/DDBJ whole genome shotgun (WGS) entry which is preliminary data.</text>
</comment>
<dbReference type="Gene3D" id="3.30.420.10">
    <property type="entry name" value="Ribonuclease H-like superfamily/Ribonuclease H"/>
    <property type="match status" value="1"/>
</dbReference>
<evidence type="ECO:0000313" key="1">
    <source>
        <dbReference type="EMBL" id="MBW0558687.1"/>
    </source>
</evidence>
<dbReference type="PANTHER" id="PTHR35046:SF26">
    <property type="entry name" value="RNA-DIRECTED DNA POLYMERASE"/>
    <property type="match status" value="1"/>
</dbReference>
<proteinExistence type="predicted"/>